<evidence type="ECO:0000256" key="1">
    <source>
        <dbReference type="SAM" id="SignalP"/>
    </source>
</evidence>
<name>A0A2P2NER1_RHIMU</name>
<organism evidence="2">
    <name type="scientific">Rhizophora mucronata</name>
    <name type="common">Asiatic mangrove</name>
    <dbReference type="NCBI Taxonomy" id="61149"/>
    <lineage>
        <taxon>Eukaryota</taxon>
        <taxon>Viridiplantae</taxon>
        <taxon>Streptophyta</taxon>
        <taxon>Embryophyta</taxon>
        <taxon>Tracheophyta</taxon>
        <taxon>Spermatophyta</taxon>
        <taxon>Magnoliopsida</taxon>
        <taxon>eudicotyledons</taxon>
        <taxon>Gunneridae</taxon>
        <taxon>Pentapetalae</taxon>
        <taxon>rosids</taxon>
        <taxon>fabids</taxon>
        <taxon>Malpighiales</taxon>
        <taxon>Rhizophoraceae</taxon>
        <taxon>Rhizophora</taxon>
    </lineage>
</organism>
<dbReference type="AlphaFoldDB" id="A0A2P2NER1"/>
<keyword evidence="1" id="KW-0732">Signal</keyword>
<dbReference type="EMBL" id="GGEC01060487">
    <property type="protein sequence ID" value="MBX40971.1"/>
    <property type="molecule type" value="Transcribed_RNA"/>
</dbReference>
<reference evidence="2" key="1">
    <citation type="submission" date="2018-02" db="EMBL/GenBank/DDBJ databases">
        <title>Rhizophora mucronata_Transcriptome.</title>
        <authorList>
            <person name="Meera S.P."/>
            <person name="Sreeshan A."/>
            <person name="Augustine A."/>
        </authorList>
    </citation>
    <scope>NUCLEOTIDE SEQUENCE</scope>
    <source>
        <tissue evidence="2">Leaf</tissue>
    </source>
</reference>
<feature type="chain" id="PRO_5015131777" evidence="1">
    <location>
        <begin position="20"/>
        <end position="46"/>
    </location>
</feature>
<protein>
    <submittedName>
        <fullName evidence="2">Uncharacterized protein</fullName>
    </submittedName>
</protein>
<feature type="signal peptide" evidence="1">
    <location>
        <begin position="1"/>
        <end position="19"/>
    </location>
</feature>
<evidence type="ECO:0000313" key="2">
    <source>
        <dbReference type="EMBL" id="MBX40971.1"/>
    </source>
</evidence>
<proteinExistence type="predicted"/>
<sequence length="46" mass="5668">MRSFFPCFFFSLFLLLGRGDSLFLNFFDWSSKDQKLRDFDWISFKN</sequence>
<accession>A0A2P2NER1</accession>